<keyword evidence="3" id="KW-0731">Sigma factor</keyword>
<keyword evidence="5" id="KW-0804">Transcription</keyword>
<protein>
    <submittedName>
        <fullName evidence="8">RNA polymerase sigma factor</fullName>
    </submittedName>
</protein>
<gene>
    <name evidence="8" type="ORF">OJ962_22660</name>
</gene>
<dbReference type="CDD" id="cd06171">
    <property type="entry name" value="Sigma70_r4"/>
    <property type="match status" value="1"/>
</dbReference>
<dbReference type="PANTHER" id="PTHR43133:SF8">
    <property type="entry name" value="RNA POLYMERASE SIGMA FACTOR HI_1459-RELATED"/>
    <property type="match status" value="1"/>
</dbReference>
<comment type="similarity">
    <text evidence="1">Belongs to the sigma-70 factor family. ECF subfamily.</text>
</comment>
<keyword evidence="2" id="KW-0805">Transcription regulation</keyword>
<dbReference type="Proteomes" id="UP001147700">
    <property type="component" value="Unassembled WGS sequence"/>
</dbReference>
<comment type="caution">
    <text evidence="8">The sequence shown here is derived from an EMBL/GenBank/DDBJ whole genome shotgun (WGS) entry which is preliminary data.</text>
</comment>
<evidence type="ECO:0000256" key="4">
    <source>
        <dbReference type="ARBA" id="ARBA00023125"/>
    </source>
</evidence>
<reference evidence="8" key="1">
    <citation type="submission" date="2022-10" db="EMBL/GenBank/DDBJ databases">
        <title>The WGS of Solirubrobacter sp. CPCC 204708.</title>
        <authorList>
            <person name="Jiang Z."/>
        </authorList>
    </citation>
    <scope>NUCLEOTIDE SEQUENCE</scope>
    <source>
        <strain evidence="8">CPCC 204708</strain>
    </source>
</reference>
<dbReference type="SUPFAM" id="SSF88946">
    <property type="entry name" value="Sigma2 domain of RNA polymerase sigma factors"/>
    <property type="match status" value="1"/>
</dbReference>
<accession>A0ABT4RP35</accession>
<keyword evidence="9" id="KW-1185">Reference proteome</keyword>
<evidence type="ECO:0000313" key="8">
    <source>
        <dbReference type="EMBL" id="MDA0140319.1"/>
    </source>
</evidence>
<dbReference type="PANTHER" id="PTHR43133">
    <property type="entry name" value="RNA POLYMERASE ECF-TYPE SIGMA FACTO"/>
    <property type="match status" value="1"/>
</dbReference>
<evidence type="ECO:0000256" key="5">
    <source>
        <dbReference type="ARBA" id="ARBA00023163"/>
    </source>
</evidence>
<evidence type="ECO:0000259" key="6">
    <source>
        <dbReference type="Pfam" id="PF04542"/>
    </source>
</evidence>
<evidence type="ECO:0000256" key="2">
    <source>
        <dbReference type="ARBA" id="ARBA00023015"/>
    </source>
</evidence>
<dbReference type="InterPro" id="IPR013325">
    <property type="entry name" value="RNA_pol_sigma_r2"/>
</dbReference>
<feature type="domain" description="RNA polymerase sigma factor 70 region 4 type 2" evidence="7">
    <location>
        <begin position="124"/>
        <end position="176"/>
    </location>
</feature>
<dbReference type="EMBL" id="JAPCID010000037">
    <property type="protein sequence ID" value="MDA0140319.1"/>
    <property type="molecule type" value="Genomic_DNA"/>
</dbReference>
<name>A0ABT4RP35_9ACTN</name>
<dbReference type="Pfam" id="PF04542">
    <property type="entry name" value="Sigma70_r2"/>
    <property type="match status" value="1"/>
</dbReference>
<dbReference type="InterPro" id="IPR013324">
    <property type="entry name" value="RNA_pol_sigma_r3/r4-like"/>
</dbReference>
<proteinExistence type="inferred from homology"/>
<evidence type="ECO:0000259" key="7">
    <source>
        <dbReference type="Pfam" id="PF08281"/>
    </source>
</evidence>
<dbReference type="InterPro" id="IPR013249">
    <property type="entry name" value="RNA_pol_sigma70_r4_t2"/>
</dbReference>
<feature type="domain" description="RNA polymerase sigma-70 region 2" evidence="6">
    <location>
        <begin position="22"/>
        <end position="89"/>
    </location>
</feature>
<dbReference type="InterPro" id="IPR036388">
    <property type="entry name" value="WH-like_DNA-bd_sf"/>
</dbReference>
<organism evidence="8 9">
    <name type="scientific">Solirubrobacter deserti</name>
    <dbReference type="NCBI Taxonomy" id="2282478"/>
    <lineage>
        <taxon>Bacteria</taxon>
        <taxon>Bacillati</taxon>
        <taxon>Actinomycetota</taxon>
        <taxon>Thermoleophilia</taxon>
        <taxon>Solirubrobacterales</taxon>
        <taxon>Solirubrobacteraceae</taxon>
        <taxon>Solirubrobacter</taxon>
    </lineage>
</organism>
<evidence type="ECO:0000256" key="3">
    <source>
        <dbReference type="ARBA" id="ARBA00023082"/>
    </source>
</evidence>
<keyword evidence="4" id="KW-0238">DNA-binding</keyword>
<dbReference type="Pfam" id="PF08281">
    <property type="entry name" value="Sigma70_r4_2"/>
    <property type="match status" value="1"/>
</dbReference>
<dbReference type="InterPro" id="IPR014284">
    <property type="entry name" value="RNA_pol_sigma-70_dom"/>
</dbReference>
<dbReference type="InterPro" id="IPR007627">
    <property type="entry name" value="RNA_pol_sigma70_r2"/>
</dbReference>
<evidence type="ECO:0000256" key="1">
    <source>
        <dbReference type="ARBA" id="ARBA00010641"/>
    </source>
</evidence>
<dbReference type="NCBIfam" id="TIGR02937">
    <property type="entry name" value="sigma70-ECF"/>
    <property type="match status" value="1"/>
</dbReference>
<dbReference type="Gene3D" id="1.10.10.10">
    <property type="entry name" value="Winged helix-like DNA-binding domain superfamily/Winged helix DNA-binding domain"/>
    <property type="match status" value="1"/>
</dbReference>
<evidence type="ECO:0000313" key="9">
    <source>
        <dbReference type="Proteomes" id="UP001147700"/>
    </source>
</evidence>
<dbReference type="Gene3D" id="1.10.1740.10">
    <property type="match status" value="1"/>
</dbReference>
<dbReference type="RefSeq" id="WP_202955090.1">
    <property type="nucleotide sequence ID" value="NZ_JAPCID010000037.1"/>
</dbReference>
<sequence length="183" mass="20305">MDASDAQLLRAAARDPEAFGVFYDRYAAALLAWFMRRTGDPVLAADLTSETFAKAFASRRSYRDTGAPAVAWLFGIARHELGRFARRRRVDDRARRRLGIAKSEYDDASLERIEELADLDVARAAISAAMAALPPETAQALTLRIVEELSYDEVAEQLGCSTGAARVRVTRGLRRLARSLEEQ</sequence>
<dbReference type="SUPFAM" id="SSF88659">
    <property type="entry name" value="Sigma3 and sigma4 domains of RNA polymerase sigma factors"/>
    <property type="match status" value="1"/>
</dbReference>
<dbReference type="InterPro" id="IPR039425">
    <property type="entry name" value="RNA_pol_sigma-70-like"/>
</dbReference>